<proteinExistence type="predicted"/>
<dbReference type="RefSeq" id="XP_070919699.1">
    <property type="nucleotide sequence ID" value="XM_071063598.1"/>
</dbReference>
<dbReference type="GeneID" id="98178921"/>
<reference evidence="2 3" key="1">
    <citation type="submission" date="2024-09" db="EMBL/GenBank/DDBJ databases">
        <title>Itraconazole resistance in Madurella fahalii resulting from another homologue of gene encoding cytochrome P450 14-alpha sterol demethylase (CYP51).</title>
        <authorList>
            <person name="Yoshioka I."/>
            <person name="Fahal A.H."/>
            <person name="Kaneko S."/>
            <person name="Yaguchi T."/>
        </authorList>
    </citation>
    <scope>NUCLEOTIDE SEQUENCE [LARGE SCALE GENOMIC DNA]</scope>
    <source>
        <strain evidence="2 3">IFM 68171</strain>
    </source>
</reference>
<organism evidence="2 3">
    <name type="scientific">Madurella fahalii</name>
    <dbReference type="NCBI Taxonomy" id="1157608"/>
    <lineage>
        <taxon>Eukaryota</taxon>
        <taxon>Fungi</taxon>
        <taxon>Dikarya</taxon>
        <taxon>Ascomycota</taxon>
        <taxon>Pezizomycotina</taxon>
        <taxon>Sordariomycetes</taxon>
        <taxon>Sordariomycetidae</taxon>
        <taxon>Sordariales</taxon>
        <taxon>Sordariales incertae sedis</taxon>
        <taxon>Madurella</taxon>
    </lineage>
</organism>
<keyword evidence="3" id="KW-1185">Reference proteome</keyword>
<comment type="caution">
    <text evidence="2">The sequence shown here is derived from an EMBL/GenBank/DDBJ whole genome shotgun (WGS) entry which is preliminary data.</text>
</comment>
<feature type="compositionally biased region" description="Basic and acidic residues" evidence="1">
    <location>
        <begin position="18"/>
        <end position="29"/>
    </location>
</feature>
<feature type="compositionally biased region" description="Low complexity" evidence="1">
    <location>
        <begin position="147"/>
        <end position="161"/>
    </location>
</feature>
<gene>
    <name evidence="2" type="ORF">MFIFM68171_08178</name>
</gene>
<evidence type="ECO:0000313" key="2">
    <source>
        <dbReference type="EMBL" id="GAB1317968.1"/>
    </source>
</evidence>
<evidence type="ECO:0000256" key="1">
    <source>
        <dbReference type="SAM" id="MobiDB-lite"/>
    </source>
</evidence>
<feature type="compositionally biased region" description="Polar residues" evidence="1">
    <location>
        <begin position="34"/>
        <end position="52"/>
    </location>
</feature>
<dbReference type="Proteomes" id="UP001628179">
    <property type="component" value="Unassembled WGS sequence"/>
</dbReference>
<name>A0ABQ0GJM7_9PEZI</name>
<dbReference type="EMBL" id="BAAFSV010000004">
    <property type="protein sequence ID" value="GAB1317968.1"/>
    <property type="molecule type" value="Genomic_DNA"/>
</dbReference>
<feature type="compositionally biased region" description="Low complexity" evidence="1">
    <location>
        <begin position="74"/>
        <end position="92"/>
    </location>
</feature>
<evidence type="ECO:0000313" key="3">
    <source>
        <dbReference type="Proteomes" id="UP001628179"/>
    </source>
</evidence>
<sequence>MPSFTSRQYATESLSSLSKDDGMMEDIIHHTVGVPTSNPKETASQISSSLTLLPSDGGSLLDYFDLPSPPSTPQQPTYSSLSFSSLNSFPSPATSPELVSLSRRNSISSTSTTSSPSASPPSLSAPRWPTPSQRSHASRLPMRARSRSTSSCSSSSGLSSTTLADDVDVDMAGVGVAGGSTSGSAGAGAERHQPYVVRHARRTPYYPPNASRNIDRARVYMNRGPHYVPNWTPLSSLPRHVQLQIEEKMIKFTAL</sequence>
<feature type="compositionally biased region" description="Polar residues" evidence="1">
    <location>
        <begin position="1"/>
        <end position="17"/>
    </location>
</feature>
<feature type="compositionally biased region" description="Low complexity" evidence="1">
    <location>
        <begin position="100"/>
        <end position="127"/>
    </location>
</feature>
<accession>A0ABQ0GJM7</accession>
<feature type="region of interest" description="Disordered" evidence="1">
    <location>
        <begin position="1"/>
        <end position="161"/>
    </location>
</feature>
<protein>
    <submittedName>
        <fullName evidence="2">Uncharacterized protein</fullName>
    </submittedName>
</protein>